<dbReference type="GO" id="GO:0000226">
    <property type="term" value="P:microtubule cytoskeleton organization"/>
    <property type="evidence" value="ECO:0007669"/>
    <property type="project" value="TreeGrafter"/>
</dbReference>
<dbReference type="PROSITE" id="PS50011">
    <property type="entry name" value="PROTEIN_KINASE_DOM"/>
    <property type="match status" value="1"/>
</dbReference>
<dbReference type="AlphaFoldDB" id="A0A3Q4MD83"/>
<evidence type="ECO:0000256" key="9">
    <source>
        <dbReference type="PROSITE-ProRule" id="PRU10141"/>
    </source>
</evidence>
<evidence type="ECO:0000313" key="13">
    <source>
        <dbReference type="Proteomes" id="UP000261580"/>
    </source>
</evidence>
<feature type="region of interest" description="Disordered" evidence="10">
    <location>
        <begin position="12"/>
        <end position="42"/>
    </location>
</feature>
<proteinExistence type="predicted"/>
<keyword evidence="3" id="KW-0808">Transferase</keyword>
<evidence type="ECO:0000256" key="7">
    <source>
        <dbReference type="ARBA" id="ARBA00047899"/>
    </source>
</evidence>
<name>A0A3Q4MD83_NEOBR</name>
<reference evidence="12" key="2">
    <citation type="submission" date="2025-09" db="UniProtKB">
        <authorList>
            <consortium name="Ensembl"/>
        </authorList>
    </citation>
    <scope>IDENTIFICATION</scope>
</reference>
<evidence type="ECO:0000256" key="1">
    <source>
        <dbReference type="ARBA" id="ARBA00012513"/>
    </source>
</evidence>
<keyword evidence="4 9" id="KW-0547">Nucleotide-binding</keyword>
<evidence type="ECO:0000256" key="4">
    <source>
        <dbReference type="ARBA" id="ARBA00022741"/>
    </source>
</evidence>
<feature type="compositionally biased region" description="Low complexity" evidence="10">
    <location>
        <begin position="22"/>
        <end position="34"/>
    </location>
</feature>
<feature type="domain" description="Protein kinase" evidence="11">
    <location>
        <begin position="49"/>
        <end position="172"/>
    </location>
</feature>
<comment type="catalytic activity">
    <reaction evidence="7">
        <text>L-threonyl-[protein] + ATP = O-phospho-L-threonyl-[protein] + ADP + H(+)</text>
        <dbReference type="Rhea" id="RHEA:46608"/>
        <dbReference type="Rhea" id="RHEA-COMP:11060"/>
        <dbReference type="Rhea" id="RHEA-COMP:11605"/>
        <dbReference type="ChEBI" id="CHEBI:15378"/>
        <dbReference type="ChEBI" id="CHEBI:30013"/>
        <dbReference type="ChEBI" id="CHEBI:30616"/>
        <dbReference type="ChEBI" id="CHEBI:61977"/>
        <dbReference type="ChEBI" id="CHEBI:456216"/>
        <dbReference type="EC" id="2.7.11.1"/>
    </reaction>
</comment>
<dbReference type="GeneTree" id="ENSGT00940000155031"/>
<keyword evidence="6 9" id="KW-0067">ATP-binding</keyword>
<evidence type="ECO:0000256" key="5">
    <source>
        <dbReference type="ARBA" id="ARBA00022777"/>
    </source>
</evidence>
<dbReference type="EC" id="2.7.11.1" evidence="1"/>
<dbReference type="FunFam" id="3.30.200.20:FF:000003">
    <property type="entry name" value="Non-specific serine/threonine protein kinase"/>
    <property type="match status" value="1"/>
</dbReference>
<dbReference type="GO" id="GO:0050321">
    <property type="term" value="F:tau-protein kinase activity"/>
    <property type="evidence" value="ECO:0007669"/>
    <property type="project" value="TreeGrafter"/>
</dbReference>
<keyword evidence="2" id="KW-0723">Serine/threonine-protein kinase</keyword>
<evidence type="ECO:0000256" key="2">
    <source>
        <dbReference type="ARBA" id="ARBA00022527"/>
    </source>
</evidence>
<comment type="catalytic activity">
    <reaction evidence="8">
        <text>L-seryl-[protein] + ATP = O-phospho-L-seryl-[protein] + ADP + H(+)</text>
        <dbReference type="Rhea" id="RHEA:17989"/>
        <dbReference type="Rhea" id="RHEA-COMP:9863"/>
        <dbReference type="Rhea" id="RHEA-COMP:11604"/>
        <dbReference type="ChEBI" id="CHEBI:15378"/>
        <dbReference type="ChEBI" id="CHEBI:29999"/>
        <dbReference type="ChEBI" id="CHEBI:30616"/>
        <dbReference type="ChEBI" id="CHEBI:83421"/>
        <dbReference type="ChEBI" id="CHEBI:456216"/>
        <dbReference type="EC" id="2.7.11.1"/>
    </reaction>
</comment>
<dbReference type="PANTHER" id="PTHR24346">
    <property type="entry name" value="MAP/MICROTUBULE AFFINITY-REGULATING KINASE"/>
    <property type="match status" value="1"/>
</dbReference>
<dbReference type="GO" id="GO:0035556">
    <property type="term" value="P:intracellular signal transduction"/>
    <property type="evidence" value="ECO:0007669"/>
    <property type="project" value="TreeGrafter"/>
</dbReference>
<reference evidence="12" key="1">
    <citation type="submission" date="2025-08" db="UniProtKB">
        <authorList>
            <consortium name="Ensembl"/>
        </authorList>
    </citation>
    <scope>IDENTIFICATION</scope>
</reference>
<dbReference type="GO" id="GO:0005737">
    <property type="term" value="C:cytoplasm"/>
    <property type="evidence" value="ECO:0007669"/>
    <property type="project" value="TreeGrafter"/>
</dbReference>
<dbReference type="PROSITE" id="PS00107">
    <property type="entry name" value="PROTEIN_KINASE_ATP"/>
    <property type="match status" value="1"/>
</dbReference>
<accession>A0A3Q4MD83</accession>
<evidence type="ECO:0000256" key="6">
    <source>
        <dbReference type="ARBA" id="ARBA00022840"/>
    </source>
</evidence>
<dbReference type="Ensembl" id="ENSNBRT00000007412.1">
    <property type="protein sequence ID" value="ENSNBRP00000007209.1"/>
    <property type="gene ID" value="ENSNBRG00000005662.1"/>
</dbReference>
<evidence type="ECO:0000259" key="11">
    <source>
        <dbReference type="PROSITE" id="PS50011"/>
    </source>
</evidence>
<feature type="binding site" evidence="9">
    <location>
        <position position="78"/>
    </location>
    <ligand>
        <name>ATP</name>
        <dbReference type="ChEBI" id="CHEBI:30616"/>
    </ligand>
</feature>
<evidence type="ECO:0000313" key="12">
    <source>
        <dbReference type="Ensembl" id="ENSNBRP00000007209.1"/>
    </source>
</evidence>
<dbReference type="STRING" id="32507.ENSNBRP00000007209"/>
<dbReference type="Proteomes" id="UP000261580">
    <property type="component" value="Unassembled WGS sequence"/>
</dbReference>
<dbReference type="SUPFAM" id="SSF56112">
    <property type="entry name" value="Protein kinase-like (PK-like)"/>
    <property type="match status" value="1"/>
</dbReference>
<dbReference type="Bgee" id="ENSNBRG00000005662">
    <property type="expression patterns" value="Expressed in blood and 8 other cell types or tissues"/>
</dbReference>
<dbReference type="InterPro" id="IPR017441">
    <property type="entry name" value="Protein_kinase_ATP_BS"/>
</dbReference>
<organism evidence="12 13">
    <name type="scientific">Neolamprologus brichardi</name>
    <name type="common">Fairy cichlid</name>
    <name type="synonym">Lamprologus brichardi</name>
    <dbReference type="NCBI Taxonomy" id="32507"/>
    <lineage>
        <taxon>Eukaryota</taxon>
        <taxon>Metazoa</taxon>
        <taxon>Chordata</taxon>
        <taxon>Craniata</taxon>
        <taxon>Vertebrata</taxon>
        <taxon>Euteleostomi</taxon>
        <taxon>Actinopterygii</taxon>
        <taxon>Neopterygii</taxon>
        <taxon>Teleostei</taxon>
        <taxon>Neoteleostei</taxon>
        <taxon>Acanthomorphata</taxon>
        <taxon>Ovalentaria</taxon>
        <taxon>Cichlomorphae</taxon>
        <taxon>Cichliformes</taxon>
        <taxon>Cichlidae</taxon>
        <taxon>African cichlids</taxon>
        <taxon>Pseudocrenilabrinae</taxon>
        <taxon>Lamprologini</taxon>
        <taxon>Neolamprologus</taxon>
    </lineage>
</organism>
<keyword evidence="13" id="KW-1185">Reference proteome</keyword>
<keyword evidence="5" id="KW-0418">Kinase</keyword>
<dbReference type="InterPro" id="IPR011009">
    <property type="entry name" value="Kinase-like_dom_sf"/>
</dbReference>
<dbReference type="PANTHER" id="PTHR24346:SF56">
    <property type="entry name" value="SERINE_THREONINE-PROTEIN KINASE MARK2"/>
    <property type="match status" value="1"/>
</dbReference>
<dbReference type="InterPro" id="IPR000719">
    <property type="entry name" value="Prot_kinase_dom"/>
</dbReference>
<dbReference type="Gene3D" id="3.30.200.20">
    <property type="entry name" value="Phosphorylase Kinase, domain 1"/>
    <property type="match status" value="1"/>
</dbReference>
<evidence type="ECO:0000256" key="3">
    <source>
        <dbReference type="ARBA" id="ARBA00022679"/>
    </source>
</evidence>
<sequence length="172" mass="19202">MSTRPPLVQVIENSAGQESKLSSGRSSTSRGRNSVATTTSDEQPHIGNYRLLKTIGKGNFAKVKLARHVLTGKEVAVKIIDKTQLNSSSLQKVSYLAFFLCHTHTLTHRHTDTHTHTQTHTHTPSTEFKPQSFSSLFSEVILSHCPCPKCLFLSFSLALSGFLKWSSFRREF</sequence>
<evidence type="ECO:0000256" key="8">
    <source>
        <dbReference type="ARBA" id="ARBA00048679"/>
    </source>
</evidence>
<dbReference type="GO" id="GO:0005524">
    <property type="term" value="F:ATP binding"/>
    <property type="evidence" value="ECO:0007669"/>
    <property type="project" value="UniProtKB-UniRule"/>
</dbReference>
<evidence type="ECO:0000256" key="10">
    <source>
        <dbReference type="SAM" id="MobiDB-lite"/>
    </source>
</evidence>
<feature type="compositionally biased region" description="Polar residues" evidence="10">
    <location>
        <begin position="12"/>
        <end position="21"/>
    </location>
</feature>
<protein>
    <recommendedName>
        <fullName evidence="1">non-specific serine/threonine protein kinase</fullName>
        <ecNumber evidence="1">2.7.11.1</ecNumber>
    </recommendedName>
</protein>